<keyword evidence="11" id="KW-0732">Signal</keyword>
<comment type="similarity">
    <text evidence="2">Belongs to the glycosyl hydrolase 45 (cellulase K) family.</text>
</comment>
<keyword evidence="4 13" id="KW-0378">Hydrolase</keyword>
<dbReference type="InterPro" id="IPR052288">
    <property type="entry name" value="GH45_Enzymes"/>
</dbReference>
<evidence type="ECO:0000256" key="8">
    <source>
        <dbReference type="ARBA" id="ARBA00023326"/>
    </source>
</evidence>
<evidence type="ECO:0000256" key="2">
    <source>
        <dbReference type="ARBA" id="ARBA00007793"/>
    </source>
</evidence>
<dbReference type="Proteomes" id="UP000012174">
    <property type="component" value="Unassembled WGS sequence"/>
</dbReference>
<dbReference type="PANTHER" id="PTHR39730:SF1">
    <property type="entry name" value="ENDOGLUCANASE 1"/>
    <property type="match status" value="1"/>
</dbReference>
<evidence type="ECO:0000256" key="7">
    <source>
        <dbReference type="ARBA" id="ARBA00023295"/>
    </source>
</evidence>
<dbReference type="KEGG" id="ela:UCREL1_10380"/>
<feature type="active site" description="Nucleophile" evidence="9">
    <location>
        <position position="29"/>
    </location>
</feature>
<dbReference type="AlphaFoldDB" id="M7SEQ0"/>
<evidence type="ECO:0000256" key="6">
    <source>
        <dbReference type="ARBA" id="ARBA00023277"/>
    </source>
</evidence>
<dbReference type="eggNOG" id="ENOG502RXA6">
    <property type="taxonomic scope" value="Eukaryota"/>
</dbReference>
<dbReference type="PANTHER" id="PTHR39730">
    <property type="entry name" value="ENDOGLUCANASE 1"/>
    <property type="match status" value="1"/>
</dbReference>
<dbReference type="OMA" id="NYSPWAV"/>
<evidence type="ECO:0000313" key="14">
    <source>
        <dbReference type="Proteomes" id="UP000012174"/>
    </source>
</evidence>
<reference evidence="14" key="1">
    <citation type="journal article" date="2013" name="Genome Announc.">
        <title>Draft genome sequence of the grapevine dieback fungus Eutypa lata UCR-EL1.</title>
        <authorList>
            <person name="Blanco-Ulate B."/>
            <person name="Rolshausen P.E."/>
            <person name="Cantu D."/>
        </authorList>
    </citation>
    <scope>NUCLEOTIDE SEQUENCE [LARGE SCALE GENOMIC DNA]</scope>
    <source>
        <strain evidence="14">UCR-EL1</strain>
    </source>
</reference>
<evidence type="ECO:0000256" key="3">
    <source>
        <dbReference type="ARBA" id="ARBA00012601"/>
    </source>
</evidence>
<keyword evidence="8" id="KW-0624">Polysaccharide degradation</keyword>
<dbReference type="HOGENOM" id="CLU_045022_2_0_1"/>
<comment type="catalytic activity">
    <reaction evidence="1 9">
        <text>Endohydrolysis of (1-&gt;4)-beta-D-glucosidic linkages in cellulose, lichenin and cereal beta-D-glucans.</text>
        <dbReference type="EC" id="3.2.1.4"/>
    </reaction>
</comment>
<keyword evidence="14" id="KW-1185">Reference proteome</keyword>
<evidence type="ECO:0000256" key="4">
    <source>
        <dbReference type="ARBA" id="ARBA00022801"/>
    </source>
</evidence>
<evidence type="ECO:0000256" key="5">
    <source>
        <dbReference type="ARBA" id="ARBA00023001"/>
    </source>
</evidence>
<dbReference type="GO" id="GO:0030245">
    <property type="term" value="P:cellulose catabolic process"/>
    <property type="evidence" value="ECO:0007669"/>
    <property type="project" value="UniProtKB-KW"/>
</dbReference>
<dbReference type="InterPro" id="IPR036908">
    <property type="entry name" value="RlpA-like_sf"/>
</dbReference>
<keyword evidence="6" id="KW-0119">Carbohydrate metabolism</keyword>
<evidence type="ECO:0000256" key="10">
    <source>
        <dbReference type="SAM" id="MobiDB-lite"/>
    </source>
</evidence>
<proteinExistence type="inferred from homology"/>
<dbReference type="Gene3D" id="2.40.40.10">
    <property type="entry name" value="RlpA-like domain"/>
    <property type="match status" value="1"/>
</dbReference>
<evidence type="ECO:0000256" key="11">
    <source>
        <dbReference type="SAM" id="SignalP"/>
    </source>
</evidence>
<dbReference type="InterPro" id="IPR000334">
    <property type="entry name" value="Glyco_hydro_45"/>
</dbReference>
<keyword evidence="7" id="KW-0326">Glycosidase</keyword>
<dbReference type="EMBL" id="KB707405">
    <property type="protein sequence ID" value="EMR62673.1"/>
    <property type="molecule type" value="Genomic_DNA"/>
</dbReference>
<dbReference type="Pfam" id="PF02015">
    <property type="entry name" value="Glyco_hydro_45"/>
    <property type="match status" value="1"/>
</dbReference>
<feature type="region of interest" description="Disordered" evidence="10">
    <location>
        <begin position="213"/>
        <end position="234"/>
    </location>
</feature>
<dbReference type="OrthoDB" id="10035502at2759"/>
<keyword evidence="5" id="KW-0136">Cellulose degradation</keyword>
<evidence type="ECO:0000256" key="1">
    <source>
        <dbReference type="ARBA" id="ARBA00000966"/>
    </source>
</evidence>
<protein>
    <recommendedName>
        <fullName evidence="3 9">Cellulase</fullName>
        <ecNumber evidence="3 9">3.2.1.4</ecNumber>
    </recommendedName>
</protein>
<gene>
    <name evidence="13" type="ORF">UCREL1_10380</name>
</gene>
<feature type="chain" id="PRO_5004084535" description="Cellulase" evidence="11">
    <location>
        <begin position="19"/>
        <end position="234"/>
    </location>
</feature>
<name>M7SEQ0_EUTLA</name>
<organism evidence="13 14">
    <name type="scientific">Eutypa lata (strain UCR-EL1)</name>
    <name type="common">Grapevine dieback disease fungus</name>
    <name type="synonym">Eutypa armeniacae</name>
    <dbReference type="NCBI Taxonomy" id="1287681"/>
    <lineage>
        <taxon>Eukaryota</taxon>
        <taxon>Fungi</taxon>
        <taxon>Dikarya</taxon>
        <taxon>Ascomycota</taxon>
        <taxon>Pezizomycotina</taxon>
        <taxon>Sordariomycetes</taxon>
        <taxon>Xylariomycetidae</taxon>
        <taxon>Xylariales</taxon>
        <taxon>Diatrypaceae</taxon>
        <taxon>Eutypa</taxon>
    </lineage>
</organism>
<dbReference type="PROSITE" id="PS01140">
    <property type="entry name" value="GLYCOSYL_HYDROL_F45"/>
    <property type="match status" value="1"/>
</dbReference>
<dbReference type="SUPFAM" id="SSF50685">
    <property type="entry name" value="Barwin-like endoglucanases"/>
    <property type="match status" value="1"/>
</dbReference>
<evidence type="ECO:0000313" key="13">
    <source>
        <dbReference type="EMBL" id="EMR62673.1"/>
    </source>
</evidence>
<accession>M7SEQ0</accession>
<evidence type="ECO:0000256" key="9">
    <source>
        <dbReference type="PROSITE-ProRule" id="PRU10069"/>
    </source>
</evidence>
<dbReference type="EC" id="3.2.1.4" evidence="3 9"/>
<feature type="signal peptide" evidence="11">
    <location>
        <begin position="1"/>
        <end position="18"/>
    </location>
</feature>
<evidence type="ECO:0000259" key="12">
    <source>
        <dbReference type="PROSITE" id="PS01140"/>
    </source>
</evidence>
<sequence length="234" mass="24477">MHRPVAFGLLTAASATFAQTTGQTTRYWDCCKPSCAWSGKAPVSAPVTTCDNNNNPLSSPDTPSGCDNGGSAFTCANMSPWAVDDSLSYGYAATAISGGDESSWCCACYQLEFTSGPAQGKTMIVQSTNTGGDLGSNHFDILMPGGGVGLFDGCSTQYGQALPGAQYGGVSSRDECDQMPEALKEGCYWRFDWFGNSDNPDVSFSRVQCPTEITSKSSCTRSDDSSQPAPSTGA</sequence>
<dbReference type="GO" id="GO:0008810">
    <property type="term" value="F:cellulase activity"/>
    <property type="evidence" value="ECO:0007669"/>
    <property type="project" value="UniProtKB-EC"/>
</dbReference>
<feature type="domain" description="Glycosyl hydrolases family 45 active site" evidence="12">
    <location>
        <begin position="24"/>
        <end position="35"/>
    </location>
</feature>